<name>A0A0A8ZJA0_ARUDO</name>
<accession>A0A0A8ZJA0</accession>
<reference evidence="1" key="2">
    <citation type="journal article" date="2015" name="Data Brief">
        <title>Shoot transcriptome of the giant reed, Arundo donax.</title>
        <authorList>
            <person name="Barrero R.A."/>
            <person name="Guerrero F.D."/>
            <person name="Moolhuijzen P."/>
            <person name="Goolsby J.A."/>
            <person name="Tidwell J."/>
            <person name="Bellgard S.E."/>
            <person name="Bellgard M.I."/>
        </authorList>
    </citation>
    <scope>NUCLEOTIDE SEQUENCE</scope>
    <source>
        <tissue evidence="1">Shoot tissue taken approximately 20 cm above the soil surface</tissue>
    </source>
</reference>
<proteinExistence type="predicted"/>
<evidence type="ECO:0000313" key="1">
    <source>
        <dbReference type="EMBL" id="JAD36815.1"/>
    </source>
</evidence>
<protein>
    <submittedName>
        <fullName evidence="1">Uncharacterized protein</fullName>
    </submittedName>
</protein>
<reference evidence="1" key="1">
    <citation type="submission" date="2014-09" db="EMBL/GenBank/DDBJ databases">
        <authorList>
            <person name="Magalhaes I.L.F."/>
            <person name="Oliveira U."/>
            <person name="Santos F.R."/>
            <person name="Vidigal T.H.D.A."/>
            <person name="Brescovit A.D."/>
            <person name="Santos A.J."/>
        </authorList>
    </citation>
    <scope>NUCLEOTIDE SEQUENCE</scope>
    <source>
        <tissue evidence="1">Shoot tissue taken approximately 20 cm above the soil surface</tissue>
    </source>
</reference>
<dbReference type="EMBL" id="GBRH01261080">
    <property type="protein sequence ID" value="JAD36815.1"/>
    <property type="molecule type" value="Transcribed_RNA"/>
</dbReference>
<sequence length="33" mass="3664">MNDEIWSLKCVTGKRAMSQNLDAQGLRQVGRSA</sequence>
<organism evidence="1">
    <name type="scientific">Arundo donax</name>
    <name type="common">Giant reed</name>
    <name type="synonym">Donax arundinaceus</name>
    <dbReference type="NCBI Taxonomy" id="35708"/>
    <lineage>
        <taxon>Eukaryota</taxon>
        <taxon>Viridiplantae</taxon>
        <taxon>Streptophyta</taxon>
        <taxon>Embryophyta</taxon>
        <taxon>Tracheophyta</taxon>
        <taxon>Spermatophyta</taxon>
        <taxon>Magnoliopsida</taxon>
        <taxon>Liliopsida</taxon>
        <taxon>Poales</taxon>
        <taxon>Poaceae</taxon>
        <taxon>PACMAD clade</taxon>
        <taxon>Arundinoideae</taxon>
        <taxon>Arundineae</taxon>
        <taxon>Arundo</taxon>
    </lineage>
</organism>
<dbReference type="AlphaFoldDB" id="A0A0A8ZJA0"/>